<proteinExistence type="predicted"/>
<evidence type="ECO:0000313" key="1">
    <source>
        <dbReference type="EMBL" id="DAE05678.1"/>
    </source>
</evidence>
<sequence length="32" mass="4068">MIEFTYTSCYIKIIFWWENDKILRNNLILMVR</sequence>
<accession>A0A8S5PF24</accession>
<dbReference type="EMBL" id="BK015414">
    <property type="protein sequence ID" value="DAE05678.1"/>
    <property type="molecule type" value="Genomic_DNA"/>
</dbReference>
<name>A0A8S5PF24_9CAUD</name>
<protein>
    <submittedName>
        <fullName evidence="1">Uncharacterized protein</fullName>
    </submittedName>
</protein>
<reference evidence="1" key="1">
    <citation type="journal article" date="2021" name="Proc. Natl. Acad. Sci. U.S.A.">
        <title>A Catalog of Tens of Thousands of Viruses from Human Metagenomes Reveals Hidden Associations with Chronic Diseases.</title>
        <authorList>
            <person name="Tisza M.J."/>
            <person name="Buck C.B."/>
        </authorList>
    </citation>
    <scope>NUCLEOTIDE SEQUENCE</scope>
    <source>
        <strain evidence="1">Ct7964</strain>
    </source>
</reference>
<organism evidence="1">
    <name type="scientific">Caudovirales sp. ct7964</name>
    <dbReference type="NCBI Taxonomy" id="2825758"/>
    <lineage>
        <taxon>Viruses</taxon>
        <taxon>Duplodnaviria</taxon>
        <taxon>Heunggongvirae</taxon>
        <taxon>Uroviricota</taxon>
        <taxon>Caudoviricetes</taxon>
    </lineage>
</organism>